<dbReference type="AlphaFoldDB" id="A0A0E9WKM6"/>
<keyword evidence="1" id="KW-1133">Transmembrane helix</keyword>
<evidence type="ECO:0000313" key="2">
    <source>
        <dbReference type="EMBL" id="JAH90949.1"/>
    </source>
</evidence>
<dbReference type="EMBL" id="GBXM01017628">
    <property type="protein sequence ID" value="JAH90949.1"/>
    <property type="molecule type" value="Transcribed_RNA"/>
</dbReference>
<keyword evidence="1" id="KW-0812">Transmembrane</keyword>
<proteinExistence type="predicted"/>
<name>A0A0E9WKM6_ANGAN</name>
<accession>A0A0E9WKM6</accession>
<evidence type="ECO:0000256" key="1">
    <source>
        <dbReference type="SAM" id="Phobius"/>
    </source>
</evidence>
<reference evidence="2" key="2">
    <citation type="journal article" date="2015" name="Fish Shellfish Immunol.">
        <title>Early steps in the European eel (Anguilla anguilla)-Vibrio vulnificus interaction in the gills: Role of the RtxA13 toxin.</title>
        <authorList>
            <person name="Callol A."/>
            <person name="Pajuelo D."/>
            <person name="Ebbesson L."/>
            <person name="Teles M."/>
            <person name="MacKenzie S."/>
            <person name="Amaro C."/>
        </authorList>
    </citation>
    <scope>NUCLEOTIDE SEQUENCE</scope>
</reference>
<protein>
    <submittedName>
        <fullName evidence="2">Uncharacterized protein</fullName>
    </submittedName>
</protein>
<organism evidence="2">
    <name type="scientific">Anguilla anguilla</name>
    <name type="common">European freshwater eel</name>
    <name type="synonym">Muraena anguilla</name>
    <dbReference type="NCBI Taxonomy" id="7936"/>
    <lineage>
        <taxon>Eukaryota</taxon>
        <taxon>Metazoa</taxon>
        <taxon>Chordata</taxon>
        <taxon>Craniata</taxon>
        <taxon>Vertebrata</taxon>
        <taxon>Euteleostomi</taxon>
        <taxon>Actinopterygii</taxon>
        <taxon>Neopterygii</taxon>
        <taxon>Teleostei</taxon>
        <taxon>Anguilliformes</taxon>
        <taxon>Anguillidae</taxon>
        <taxon>Anguilla</taxon>
    </lineage>
</organism>
<sequence length="62" mass="7284">MGLRSYSTLHCVSTPEKGLVFQERMVLFQFHRYKCKSHLFYFGTEVSMCHICVLATLYFVQA</sequence>
<keyword evidence="1" id="KW-0472">Membrane</keyword>
<feature type="transmembrane region" description="Helical" evidence="1">
    <location>
        <begin position="39"/>
        <end position="60"/>
    </location>
</feature>
<reference evidence="2" key="1">
    <citation type="submission" date="2014-11" db="EMBL/GenBank/DDBJ databases">
        <authorList>
            <person name="Amaro Gonzalez C."/>
        </authorList>
    </citation>
    <scope>NUCLEOTIDE SEQUENCE</scope>
</reference>